<dbReference type="GO" id="GO:0005230">
    <property type="term" value="F:extracellular ligand-gated monoatomic ion channel activity"/>
    <property type="evidence" value="ECO:0007669"/>
    <property type="project" value="InterPro"/>
</dbReference>
<evidence type="ECO:0000259" key="14">
    <source>
        <dbReference type="Pfam" id="PF02932"/>
    </source>
</evidence>
<dbReference type="SUPFAM" id="SSF90112">
    <property type="entry name" value="Neurotransmitter-gated ion-channel transmembrane pore"/>
    <property type="match status" value="1"/>
</dbReference>
<feature type="region of interest" description="Disordered" evidence="12">
    <location>
        <begin position="63"/>
        <end position="119"/>
    </location>
</feature>
<evidence type="ECO:0000256" key="12">
    <source>
        <dbReference type="SAM" id="MobiDB-lite"/>
    </source>
</evidence>
<feature type="domain" description="Neurotransmitter-gated ion-channel ligand-binding" evidence="13">
    <location>
        <begin position="137"/>
        <end position="283"/>
    </location>
</feature>
<dbReference type="eggNOG" id="KOG3644">
    <property type="taxonomic scope" value="Eukaryota"/>
</dbReference>
<evidence type="ECO:0000259" key="13">
    <source>
        <dbReference type="Pfam" id="PF02931"/>
    </source>
</evidence>
<dbReference type="InterPro" id="IPR044721">
    <property type="entry name" value="GluCl_TM"/>
</dbReference>
<dbReference type="PROSITE" id="PS00236">
    <property type="entry name" value="NEUROTR_ION_CHANNEL"/>
    <property type="match status" value="1"/>
</dbReference>
<keyword evidence="6 11" id="KW-0732">Signal</keyword>
<dbReference type="OMA" id="CELHMQP"/>
<feature type="compositionally biased region" description="Polar residues" evidence="12">
    <location>
        <begin position="81"/>
        <end position="90"/>
    </location>
</feature>
<keyword evidence="8 11" id="KW-0406">Ion transport</keyword>
<evidence type="ECO:0000256" key="11">
    <source>
        <dbReference type="RuleBase" id="RU000687"/>
    </source>
</evidence>
<keyword evidence="4" id="KW-1003">Cell membrane</keyword>
<dbReference type="FunFam" id="1.20.58.390:FF:000024">
    <property type="entry name" value="Glutamate-gated chloride channel alpha"/>
    <property type="match status" value="1"/>
</dbReference>
<dbReference type="GO" id="GO:0004888">
    <property type="term" value="F:transmembrane signaling receptor activity"/>
    <property type="evidence" value="ECO:0007669"/>
    <property type="project" value="InterPro"/>
</dbReference>
<dbReference type="InterPro" id="IPR006028">
    <property type="entry name" value="GABAA/Glycine_rcpt"/>
</dbReference>
<reference evidence="15 17" key="1">
    <citation type="journal article" date="2010" name="BMC Genomics">
        <title>Combination of measures distinguishes pre-miRNAs from other stem-loops in the genome of the newly sequenced Anopheles darlingi.</title>
        <authorList>
            <person name="Mendes N.D."/>
            <person name="Freitas A.T."/>
            <person name="Vasconcelos A.T."/>
            <person name="Sagot M.F."/>
        </authorList>
    </citation>
    <scope>NUCLEOTIDE SEQUENCE</scope>
</reference>
<dbReference type="CDD" id="cd19062">
    <property type="entry name" value="LGIC_TM_GluCl"/>
    <property type="match status" value="1"/>
</dbReference>
<dbReference type="Gene3D" id="1.20.58.390">
    <property type="entry name" value="Neurotransmitter-gated ion-channel transmembrane domain"/>
    <property type="match status" value="1"/>
</dbReference>
<protein>
    <submittedName>
        <fullName evidence="15">Glutamate-gated chloride channel</fullName>
    </submittedName>
</protein>
<dbReference type="Gene3D" id="2.70.170.10">
    <property type="entry name" value="Neurotransmitter-gated ion-channel ligand-binding domain"/>
    <property type="match status" value="1"/>
</dbReference>
<comment type="similarity">
    <text evidence="11">Belongs to the ligand-gated ion channel (TC 1.A.9) family.</text>
</comment>
<evidence type="ECO:0000313" key="16">
    <source>
        <dbReference type="EnsemblMetazoa" id="ADAC005757-PA"/>
    </source>
</evidence>
<dbReference type="InterPro" id="IPR036719">
    <property type="entry name" value="Neuro-gated_channel_TM_sf"/>
</dbReference>
<dbReference type="Pfam" id="PF02932">
    <property type="entry name" value="Neur_chan_memb"/>
    <property type="match status" value="1"/>
</dbReference>
<sequence>MRLLRVFFSCLLCIFSGGTRSPPPTPSRKTTPKPTVKFFSLAPHSAPCPTSPALHQLHNKMLKKKKHATLPRQRRERRYANTKNRMQTNAGKAASGAERPQRQPPRGTESKGVVRQTETEGLVDGGHETRIYHRLESIGRLKYLTLTEANRVWMPDLFFSNEKEGHFHNIIMPNVYIRIFPYGSVLYSIRISLTLACPMNLKLYPLDRQVCSLRMASYGWTTADLVFLWKEGDPVQVVKNLHLPRFTLEKFLTDYCNSKTNTGKVPPTGEYSCLKVDLLFKREFSYYLIQIYIPCCMLVIVSWVSFWLDQGAVPARVSLGVTTLLTMATQTSGINASLPPVSYTKAIDVWTGVCLTFVFGALLEFALVNYASRSADRAADMHRENMKKKRREMEQASLDAASDLLDTDSNATFAMKPLVRHPGDPMALEKLRQCEVHMQAPKRPNCCRSWLSKFPTRQCSRSKRIDVISRITFPLVFALFNLVYWSTYLFREEEED</sequence>
<feature type="signal peptide" evidence="11">
    <location>
        <begin position="1"/>
        <end position="21"/>
    </location>
</feature>
<accession>W5JEQ1</accession>
<dbReference type="NCBIfam" id="TIGR00860">
    <property type="entry name" value="LIC"/>
    <property type="match status" value="1"/>
</dbReference>
<keyword evidence="9 11" id="KW-0472">Membrane</keyword>
<feature type="domain" description="Neurotransmitter-gated ion-channel transmembrane" evidence="14">
    <location>
        <begin position="291"/>
        <end position="397"/>
    </location>
</feature>
<evidence type="ECO:0000256" key="5">
    <source>
        <dbReference type="ARBA" id="ARBA00022692"/>
    </source>
</evidence>
<keyword evidence="17" id="KW-1185">Reference proteome</keyword>
<dbReference type="GO" id="GO:0005886">
    <property type="term" value="C:plasma membrane"/>
    <property type="evidence" value="ECO:0007669"/>
    <property type="project" value="UniProtKB-SubCell"/>
</dbReference>
<evidence type="ECO:0000256" key="10">
    <source>
        <dbReference type="ARBA" id="ARBA00023303"/>
    </source>
</evidence>
<dbReference type="VEuPathDB" id="VectorBase:ADAC005757"/>
<dbReference type="FunCoup" id="W5JEQ1">
    <property type="interactions" value="32"/>
</dbReference>
<dbReference type="PANTHER" id="PTHR18945">
    <property type="entry name" value="NEUROTRANSMITTER GATED ION CHANNEL"/>
    <property type="match status" value="1"/>
</dbReference>
<dbReference type="GO" id="GO:0005254">
    <property type="term" value="F:chloride channel activity"/>
    <property type="evidence" value="ECO:0007669"/>
    <property type="project" value="UniProtKB-ARBA"/>
</dbReference>
<feature type="transmembrane region" description="Helical" evidence="11">
    <location>
        <begin position="284"/>
        <end position="308"/>
    </location>
</feature>
<dbReference type="CDD" id="cd18993">
    <property type="entry name" value="LGIC_ECD_GluCl"/>
    <property type="match status" value="1"/>
</dbReference>
<evidence type="ECO:0000256" key="7">
    <source>
        <dbReference type="ARBA" id="ARBA00022989"/>
    </source>
</evidence>
<evidence type="ECO:0000256" key="1">
    <source>
        <dbReference type="ARBA" id="ARBA00004141"/>
    </source>
</evidence>
<dbReference type="InterPro" id="IPR006029">
    <property type="entry name" value="Neurotrans-gated_channel_TM"/>
</dbReference>
<reference evidence="16" key="4">
    <citation type="submission" date="2015-06" db="UniProtKB">
        <authorList>
            <consortium name="EnsemblMetazoa"/>
        </authorList>
    </citation>
    <scope>IDENTIFICATION</scope>
</reference>
<dbReference type="InterPro" id="IPR038050">
    <property type="entry name" value="Neuro_actylchol_rec"/>
</dbReference>
<dbReference type="InterPro" id="IPR036734">
    <property type="entry name" value="Neur_chan_lig-bd_sf"/>
</dbReference>
<evidence type="ECO:0000313" key="15">
    <source>
        <dbReference type="EMBL" id="ETN62546.1"/>
    </source>
</evidence>
<dbReference type="Proteomes" id="UP000000673">
    <property type="component" value="Unassembled WGS sequence"/>
</dbReference>
<dbReference type="HOGENOM" id="CLU_010920_1_2_1"/>
<evidence type="ECO:0000256" key="8">
    <source>
        <dbReference type="ARBA" id="ARBA00023065"/>
    </source>
</evidence>
<evidence type="ECO:0000256" key="9">
    <source>
        <dbReference type="ARBA" id="ARBA00023136"/>
    </source>
</evidence>
<keyword evidence="10 11" id="KW-0407">Ion channel</keyword>
<keyword evidence="7 11" id="KW-1133">Transmembrane helix</keyword>
<feature type="compositionally biased region" description="Basic residues" evidence="12">
    <location>
        <begin position="63"/>
        <end position="77"/>
    </location>
</feature>
<dbReference type="Pfam" id="PF02931">
    <property type="entry name" value="Neur_chan_LBD"/>
    <property type="match status" value="1"/>
</dbReference>
<feature type="transmembrane region" description="Helical" evidence="11">
    <location>
        <begin position="349"/>
        <end position="371"/>
    </location>
</feature>
<evidence type="ECO:0000256" key="2">
    <source>
        <dbReference type="ARBA" id="ARBA00004236"/>
    </source>
</evidence>
<dbReference type="VEuPathDB" id="VectorBase:ADAR2_006989"/>
<reference evidence="15" key="2">
    <citation type="submission" date="2010-05" db="EMBL/GenBank/DDBJ databases">
        <authorList>
            <person name="Almeida L.G."/>
            <person name="Nicolas M.F."/>
            <person name="Souza R.C."/>
            <person name="Vasconcelos A.T.R."/>
        </authorList>
    </citation>
    <scope>NUCLEOTIDE SEQUENCE</scope>
</reference>
<dbReference type="SUPFAM" id="SSF63712">
    <property type="entry name" value="Nicotinic receptor ligand binding domain-like"/>
    <property type="match status" value="1"/>
</dbReference>
<feature type="transmembrane region" description="Helical" evidence="11">
    <location>
        <begin position="471"/>
        <end position="490"/>
    </location>
</feature>
<feature type="chain" id="PRO_5010155354" evidence="11">
    <location>
        <begin position="22"/>
        <end position="496"/>
    </location>
</feature>
<dbReference type="EnsemblMetazoa" id="ADAC005757-RA">
    <property type="protein sequence ID" value="ADAC005757-PA"/>
    <property type="gene ID" value="ADAC005757"/>
</dbReference>
<keyword evidence="3 11" id="KW-0813">Transport</keyword>
<dbReference type="STRING" id="43151.W5JEQ1"/>
<evidence type="ECO:0000256" key="6">
    <source>
        <dbReference type="ARBA" id="ARBA00022729"/>
    </source>
</evidence>
<reference evidence="15" key="3">
    <citation type="journal article" date="2013" name="Nucleic Acids Res.">
        <title>The genome of Anopheles darlingi, the main neotropical malaria vector.</title>
        <authorList>
            <person name="Marinotti O."/>
            <person name="Cerqueira G.C."/>
            <person name="de Almeida L.G."/>
            <person name="Ferro M.I."/>
            <person name="Loreto E.L."/>
            <person name="Zaha A."/>
            <person name="Teixeira S.M."/>
            <person name="Wespiser A.R."/>
            <person name="Almeida E Silva A."/>
            <person name="Schlindwein A.D."/>
            <person name="Pacheco A.C."/>
            <person name="Silva A.L."/>
            <person name="Graveley B.R."/>
            <person name="Walenz B.P."/>
            <person name="Lima Bde A."/>
            <person name="Ribeiro C.A."/>
            <person name="Nunes-Silva C.G."/>
            <person name="de Carvalho C.R."/>
            <person name="Soares C.M."/>
            <person name="de Menezes C.B."/>
            <person name="Matiolli C."/>
            <person name="Caffrey D."/>
            <person name="Araujo D.A."/>
            <person name="de Oliveira D.M."/>
            <person name="Golenbock D."/>
            <person name="Grisard E.C."/>
            <person name="Fantinatti-Garboggini F."/>
            <person name="de Carvalho F.M."/>
            <person name="Barcellos F.G."/>
            <person name="Prosdocimi F."/>
            <person name="May G."/>
            <person name="Azevedo Junior G.M."/>
            <person name="Guimaraes G.M."/>
            <person name="Goldman G.H."/>
            <person name="Padilha I.Q."/>
            <person name="Batista Jda S."/>
            <person name="Ferro J.A."/>
            <person name="Ribeiro J.M."/>
            <person name="Fietto J.L."/>
            <person name="Dabbas K.M."/>
            <person name="Cerdeira L."/>
            <person name="Agnez-Lima L.F."/>
            <person name="Brocchi M."/>
            <person name="de Carvalho M.O."/>
            <person name="Teixeira Mde M."/>
            <person name="Diniz Maia Mde M."/>
            <person name="Goldman M.H."/>
            <person name="Cruz Schneider M.P."/>
            <person name="Felipe M.S."/>
            <person name="Hungria M."/>
            <person name="Nicolas M.F."/>
            <person name="Pereira M."/>
            <person name="Montes M.A."/>
            <person name="Cantao M.E."/>
            <person name="Vincentz M."/>
            <person name="Rafael M.S."/>
            <person name="Silverman N."/>
            <person name="Stoco P.H."/>
            <person name="Souza R.C."/>
            <person name="Vicentini R."/>
            <person name="Gazzinelli R.T."/>
            <person name="Neves Rde O."/>
            <person name="Silva R."/>
            <person name="Astolfi-Filho S."/>
            <person name="Maciel T.E."/>
            <person name="Urmenyi T.P."/>
            <person name="Tadei W.P."/>
            <person name="Camargo E.P."/>
            <person name="de Vasconcelos A.T."/>
        </authorList>
    </citation>
    <scope>NUCLEOTIDE SEQUENCE</scope>
</reference>
<evidence type="ECO:0000256" key="3">
    <source>
        <dbReference type="ARBA" id="ARBA00022448"/>
    </source>
</evidence>
<name>W5JEQ1_ANODA</name>
<dbReference type="EMBL" id="ADMH02001440">
    <property type="protein sequence ID" value="ETN62546.1"/>
    <property type="molecule type" value="Genomic_DNA"/>
</dbReference>
<dbReference type="GO" id="GO:0099095">
    <property type="term" value="F:ligand-gated monoatomic anion channel activity"/>
    <property type="evidence" value="ECO:0007669"/>
    <property type="project" value="UniProtKB-ARBA"/>
</dbReference>
<comment type="caution">
    <text evidence="11">Lacks conserved residue(s) required for the propagation of feature annotation.</text>
</comment>
<dbReference type="PRINTS" id="PR00252">
    <property type="entry name" value="NRIONCHANNEL"/>
</dbReference>
<dbReference type="InterPro" id="IPR006201">
    <property type="entry name" value="Neur_channel"/>
</dbReference>
<proteinExistence type="inferred from homology"/>
<dbReference type="InterPro" id="IPR018000">
    <property type="entry name" value="Neurotransmitter_ion_chnl_CS"/>
</dbReference>
<dbReference type="AlphaFoldDB" id="W5JEQ1"/>
<dbReference type="PRINTS" id="PR00253">
    <property type="entry name" value="GABAARECEPTR"/>
</dbReference>
<gene>
    <name evidence="15" type="ORF">AND_005757</name>
</gene>
<comment type="subcellular location">
    <subcellularLocation>
        <location evidence="2">Cell membrane</location>
    </subcellularLocation>
    <subcellularLocation>
        <location evidence="1">Membrane</location>
        <topology evidence="1">Multi-pass membrane protein</topology>
    </subcellularLocation>
</comment>
<dbReference type="InterPro" id="IPR006202">
    <property type="entry name" value="Neur_chan_lig-bd"/>
</dbReference>
<keyword evidence="5 11" id="KW-0812">Transmembrane</keyword>
<evidence type="ECO:0000313" key="17">
    <source>
        <dbReference type="Proteomes" id="UP000000673"/>
    </source>
</evidence>
<evidence type="ECO:0000256" key="4">
    <source>
        <dbReference type="ARBA" id="ARBA00022475"/>
    </source>
</evidence>
<organism evidence="15">
    <name type="scientific">Anopheles darlingi</name>
    <name type="common">Mosquito</name>
    <dbReference type="NCBI Taxonomy" id="43151"/>
    <lineage>
        <taxon>Eukaryota</taxon>
        <taxon>Metazoa</taxon>
        <taxon>Ecdysozoa</taxon>
        <taxon>Arthropoda</taxon>
        <taxon>Hexapoda</taxon>
        <taxon>Insecta</taxon>
        <taxon>Pterygota</taxon>
        <taxon>Neoptera</taxon>
        <taxon>Endopterygota</taxon>
        <taxon>Diptera</taxon>
        <taxon>Nematocera</taxon>
        <taxon>Culicoidea</taxon>
        <taxon>Culicidae</taxon>
        <taxon>Anophelinae</taxon>
        <taxon>Anopheles</taxon>
    </lineage>
</organism>